<feature type="region of interest" description="Disordered" evidence="1">
    <location>
        <begin position="32"/>
        <end position="128"/>
    </location>
</feature>
<proteinExistence type="predicted"/>
<reference evidence="4" key="1">
    <citation type="submission" date="2016-10" db="EMBL/GenBank/DDBJ databases">
        <authorList>
            <person name="Varghese N."/>
        </authorList>
    </citation>
    <scope>NUCLEOTIDE SEQUENCE [LARGE SCALE GENOMIC DNA]</scope>
    <source>
        <strain evidence="4">DSM 17980</strain>
    </source>
</reference>
<feature type="compositionally biased region" description="Low complexity" evidence="1">
    <location>
        <begin position="79"/>
        <end position="91"/>
    </location>
</feature>
<name>A0A1I7K320_9BACL</name>
<feature type="compositionally biased region" description="Low complexity" evidence="1">
    <location>
        <begin position="107"/>
        <end position="128"/>
    </location>
</feature>
<dbReference type="eggNOG" id="COG2334">
    <property type="taxonomic scope" value="Bacteria"/>
</dbReference>
<evidence type="ECO:0000313" key="3">
    <source>
        <dbReference type="EMBL" id="SFU91848.1"/>
    </source>
</evidence>
<accession>A0A1I7K320</accession>
<dbReference type="STRING" id="392015.SAMN05421543_11365"/>
<keyword evidence="3" id="KW-0946">Virion</keyword>
<dbReference type="Gene3D" id="3.90.1200.10">
    <property type="match status" value="1"/>
</dbReference>
<dbReference type="EMBL" id="FPBV01000013">
    <property type="protein sequence ID" value="SFU91848.1"/>
    <property type="molecule type" value="Genomic_DNA"/>
</dbReference>
<evidence type="ECO:0000256" key="1">
    <source>
        <dbReference type="SAM" id="MobiDB-lite"/>
    </source>
</evidence>
<dbReference type="Pfam" id="PF01636">
    <property type="entry name" value="APH"/>
    <property type="match status" value="1"/>
</dbReference>
<dbReference type="OrthoDB" id="9771902at2"/>
<dbReference type="GO" id="GO:0042601">
    <property type="term" value="C:endospore-forming forespore"/>
    <property type="evidence" value="ECO:0007669"/>
    <property type="project" value="TreeGrafter"/>
</dbReference>
<dbReference type="PANTHER" id="PTHR39179">
    <property type="entry name" value="SPORE COAT PROTEIN I"/>
    <property type="match status" value="1"/>
</dbReference>
<dbReference type="InterPro" id="IPR002575">
    <property type="entry name" value="Aminoglycoside_PTrfase"/>
</dbReference>
<dbReference type="SUPFAM" id="SSF56112">
    <property type="entry name" value="Protein kinase-like (PK-like)"/>
    <property type="match status" value="1"/>
</dbReference>
<dbReference type="InterPro" id="IPR047175">
    <property type="entry name" value="CotS-like"/>
</dbReference>
<organism evidence="3 4">
    <name type="scientific">Alicyclobacillus macrosporangiidus</name>
    <dbReference type="NCBI Taxonomy" id="392015"/>
    <lineage>
        <taxon>Bacteria</taxon>
        <taxon>Bacillati</taxon>
        <taxon>Bacillota</taxon>
        <taxon>Bacilli</taxon>
        <taxon>Bacillales</taxon>
        <taxon>Alicyclobacillaceae</taxon>
        <taxon>Alicyclobacillus</taxon>
    </lineage>
</organism>
<keyword evidence="4" id="KW-1185">Reference proteome</keyword>
<feature type="compositionally biased region" description="Low complexity" evidence="1">
    <location>
        <begin position="48"/>
        <end position="66"/>
    </location>
</feature>
<protein>
    <submittedName>
        <fullName evidence="3">Spore coat protein, CotS family</fullName>
    </submittedName>
</protein>
<gene>
    <name evidence="3" type="ORF">SAMN05421543_11365</name>
</gene>
<dbReference type="InterPro" id="IPR011009">
    <property type="entry name" value="Kinase-like_dom_sf"/>
</dbReference>
<dbReference type="Proteomes" id="UP000183508">
    <property type="component" value="Unassembled WGS sequence"/>
</dbReference>
<evidence type="ECO:0000259" key="2">
    <source>
        <dbReference type="Pfam" id="PF01636"/>
    </source>
</evidence>
<evidence type="ECO:0000313" key="4">
    <source>
        <dbReference type="Proteomes" id="UP000183508"/>
    </source>
</evidence>
<dbReference type="RefSeq" id="WP_074953423.1">
    <property type="nucleotide sequence ID" value="NZ_FPBV01000013.1"/>
</dbReference>
<dbReference type="PANTHER" id="PTHR39179:SF3">
    <property type="entry name" value="COTS-RELATED PROTEIN"/>
    <property type="match status" value="1"/>
</dbReference>
<dbReference type="Gene3D" id="3.30.200.20">
    <property type="entry name" value="Phosphorylase Kinase, domain 1"/>
    <property type="match status" value="1"/>
</dbReference>
<keyword evidence="3" id="KW-0167">Capsid protein</keyword>
<sequence>MIRRMRTRPLPPWMADLVKELLRPPYFLQYLHQHPQSGGSPGDTGEKAATTSPGTPASSAATSRPASRVRDVPRVPHRAAASGSSPVAGASKEARGWTPKPRQDVVPAAHGSAPSARAAADDLPAGPLVERSGRWQHAFRSARIPPAVAKAYGWTVQSAEVGAGVVRVRTKRGVFALKRTDIPPDRVRFMHELTQHLNADGFDAVPAYALTKSGDPFVQRGQAVYYATRWVAGNPVNFSSLPQVEAAAAALARLHESSRGFEPDRESPAWAFDVADLTRRRAEDLRTLLVRAEAARSQDGFDETLLRLAPQLRKDAERSLRILESSPCQAFLKEDAELPGVCHLDVIPSNLVFTPGKRVVLLDLDLATYAPRVLDLGHLLRRVLQAQNWRHEAAYTCFSAYHQVRPLSAEEYLLIHGLLVFPYRAWRVAYTRYRLFRDPAQLDELRAFAEQEPRRQAFLEAYENQLQLRVP</sequence>
<feature type="domain" description="Aminoglycoside phosphotransferase" evidence="2">
    <location>
        <begin position="165"/>
        <end position="402"/>
    </location>
</feature>
<dbReference type="AlphaFoldDB" id="A0A1I7K320"/>